<dbReference type="GO" id="GO:0005975">
    <property type="term" value="P:carbohydrate metabolic process"/>
    <property type="evidence" value="ECO:0007669"/>
    <property type="project" value="InterPro"/>
</dbReference>
<comment type="similarity">
    <text evidence="6">Belongs to the GmhB family.</text>
</comment>
<evidence type="ECO:0000256" key="2">
    <source>
        <dbReference type="ARBA" id="ARBA00001946"/>
    </source>
</evidence>
<proteinExistence type="inferred from homology"/>
<evidence type="ECO:0000256" key="12">
    <source>
        <dbReference type="ARBA" id="ARBA00022801"/>
    </source>
</evidence>
<dbReference type="GO" id="GO:0034200">
    <property type="term" value="F:D-glycero-beta-D-manno-heptose 1,7-bisphosphate 7-phosphatase activity"/>
    <property type="evidence" value="ECO:0007669"/>
    <property type="project" value="UniProtKB-EC"/>
</dbReference>
<comment type="cofactor">
    <cofactor evidence="3">
        <name>Zn(2+)</name>
        <dbReference type="ChEBI" id="CHEBI:29105"/>
    </cofactor>
</comment>
<dbReference type="NCBIfam" id="TIGR01662">
    <property type="entry name" value="HAD-SF-IIIA"/>
    <property type="match status" value="1"/>
</dbReference>
<dbReference type="FunFam" id="3.40.50.1000:FF:000168">
    <property type="entry name" value="D,D-heptose 1,7-bisphosphate phosphatase"/>
    <property type="match status" value="1"/>
</dbReference>
<evidence type="ECO:0000256" key="5">
    <source>
        <dbReference type="ARBA" id="ARBA00004708"/>
    </source>
</evidence>
<dbReference type="GeneID" id="99683239"/>
<keyword evidence="13" id="KW-0862">Zinc</keyword>
<comment type="pathway">
    <text evidence="5">Nucleotide-sugar biosynthesis; ADP-L-glycero-beta-D-manno-heptose biosynthesis; ADP-L-glycero-beta-D-manno-heptose from D-glycero-beta-D-manno-heptose 7-phosphate: step 2/4.</text>
</comment>
<accession>A0A4R2M8X5</accession>
<evidence type="ECO:0000256" key="6">
    <source>
        <dbReference type="ARBA" id="ARBA00005628"/>
    </source>
</evidence>
<dbReference type="PANTHER" id="PTHR42891">
    <property type="entry name" value="D-GLYCERO-BETA-D-MANNO-HEPTOSE-1,7-BISPHOSPHATE 7-PHOSPHATASE"/>
    <property type="match status" value="1"/>
</dbReference>
<dbReference type="EMBL" id="SLXD01000012">
    <property type="protein sequence ID" value="TCP00724.1"/>
    <property type="molecule type" value="Genomic_DNA"/>
</dbReference>
<evidence type="ECO:0000256" key="4">
    <source>
        <dbReference type="ARBA" id="ARBA00004496"/>
    </source>
</evidence>
<name>A0A4R2M8X5_RUBGE</name>
<evidence type="ECO:0000256" key="15">
    <source>
        <dbReference type="ARBA" id="ARBA00023277"/>
    </source>
</evidence>
<dbReference type="AlphaFoldDB" id="A0A4R2M8X5"/>
<evidence type="ECO:0000256" key="9">
    <source>
        <dbReference type="ARBA" id="ARBA00014542"/>
    </source>
</evidence>
<sequence>MPAPSLKLVILGRDGILNEYREDHVKGPEEWVTIKGSLEAVARLNHAGWHVVLATNQAGIGRGMIDMVSVNAVHAHMQRQLAALGGRFDAVFFCPHTPEEQCDCRKPLPGLLLEVGRRYGVDLKSVPMAGDTVRDLVAARAAGCEPHLILSGRAAALDDEQLHHTLHQVPGARAHASLSAFVDYVLQRDRSQPQEAAAGDRS</sequence>
<gene>
    <name evidence="17" type="ORF">EV684_112162</name>
</gene>
<dbReference type="InterPro" id="IPR006549">
    <property type="entry name" value="HAD-SF_hydro_IIIA"/>
</dbReference>
<comment type="subcellular location">
    <subcellularLocation>
        <location evidence="4">Cytoplasm</location>
    </subcellularLocation>
</comment>
<evidence type="ECO:0000256" key="16">
    <source>
        <dbReference type="ARBA" id="ARBA00031828"/>
    </source>
</evidence>
<reference evidence="17 18" key="1">
    <citation type="submission" date="2019-03" db="EMBL/GenBank/DDBJ databases">
        <title>Genomic Encyclopedia of Type Strains, Phase IV (KMG-IV): sequencing the most valuable type-strain genomes for metagenomic binning, comparative biology and taxonomic classification.</title>
        <authorList>
            <person name="Goeker M."/>
        </authorList>
    </citation>
    <scope>NUCLEOTIDE SEQUENCE [LARGE SCALE GENOMIC DNA]</scope>
    <source>
        <strain evidence="17 18">DSM 1709</strain>
    </source>
</reference>
<dbReference type="RefSeq" id="WP_132648770.1">
    <property type="nucleotide sequence ID" value="NZ_CP181386.1"/>
</dbReference>
<protein>
    <recommendedName>
        <fullName evidence="9">D-glycero-beta-D-manno-heptose-1,7-bisphosphate 7-phosphatase</fullName>
        <ecNumber evidence="8">3.1.3.82</ecNumber>
    </recommendedName>
    <alternativeName>
        <fullName evidence="16">D,D-heptose 1,7-bisphosphate phosphatase</fullName>
    </alternativeName>
</protein>
<dbReference type="CDD" id="cd07503">
    <property type="entry name" value="HAD_HisB-N"/>
    <property type="match status" value="1"/>
</dbReference>
<comment type="caution">
    <text evidence="17">The sequence shown here is derived from an EMBL/GenBank/DDBJ whole genome shotgun (WGS) entry which is preliminary data.</text>
</comment>
<keyword evidence="10" id="KW-0963">Cytoplasm</keyword>
<dbReference type="PANTHER" id="PTHR42891:SF1">
    <property type="entry name" value="D-GLYCERO-BETA-D-MANNO-HEPTOSE-1,7-BISPHOSPHATE 7-PHOSPHATASE"/>
    <property type="match status" value="1"/>
</dbReference>
<comment type="cofactor">
    <cofactor evidence="2">
        <name>Mg(2+)</name>
        <dbReference type="ChEBI" id="CHEBI:18420"/>
    </cofactor>
</comment>
<evidence type="ECO:0000256" key="3">
    <source>
        <dbReference type="ARBA" id="ARBA00001947"/>
    </source>
</evidence>
<dbReference type="InterPro" id="IPR036412">
    <property type="entry name" value="HAD-like_sf"/>
</dbReference>
<evidence type="ECO:0000256" key="7">
    <source>
        <dbReference type="ARBA" id="ARBA00011245"/>
    </source>
</evidence>
<organism evidence="17 18">
    <name type="scientific">Rubrivivax gelatinosus</name>
    <name type="common">Rhodocyclus gelatinosus</name>
    <name type="synonym">Rhodopseudomonas gelatinosa</name>
    <dbReference type="NCBI Taxonomy" id="28068"/>
    <lineage>
        <taxon>Bacteria</taxon>
        <taxon>Pseudomonadati</taxon>
        <taxon>Pseudomonadota</taxon>
        <taxon>Betaproteobacteria</taxon>
        <taxon>Burkholderiales</taxon>
        <taxon>Sphaerotilaceae</taxon>
        <taxon>Rubrivivax</taxon>
    </lineage>
</organism>
<keyword evidence="12" id="KW-0378">Hydrolase</keyword>
<evidence type="ECO:0000256" key="14">
    <source>
        <dbReference type="ARBA" id="ARBA00022842"/>
    </source>
</evidence>
<keyword evidence="11" id="KW-0479">Metal-binding</keyword>
<evidence type="ECO:0000256" key="11">
    <source>
        <dbReference type="ARBA" id="ARBA00022723"/>
    </source>
</evidence>
<comment type="catalytic activity">
    <reaction evidence="1">
        <text>D-glycero-beta-D-manno-heptose 1,7-bisphosphate + H2O = D-glycero-beta-D-manno-heptose 1-phosphate + phosphate</text>
        <dbReference type="Rhea" id="RHEA:28518"/>
        <dbReference type="ChEBI" id="CHEBI:15377"/>
        <dbReference type="ChEBI" id="CHEBI:43474"/>
        <dbReference type="ChEBI" id="CHEBI:60208"/>
        <dbReference type="ChEBI" id="CHEBI:61593"/>
        <dbReference type="EC" id="3.1.3.82"/>
    </reaction>
</comment>
<keyword evidence="14" id="KW-0460">Magnesium</keyword>
<dbReference type="Proteomes" id="UP000295106">
    <property type="component" value="Unassembled WGS sequence"/>
</dbReference>
<dbReference type="EC" id="3.1.3.82" evidence="8"/>
<evidence type="ECO:0000256" key="1">
    <source>
        <dbReference type="ARBA" id="ARBA00001226"/>
    </source>
</evidence>
<dbReference type="NCBIfam" id="NF006506">
    <property type="entry name" value="PRK08942.1"/>
    <property type="match status" value="1"/>
</dbReference>
<dbReference type="GO" id="GO:0005737">
    <property type="term" value="C:cytoplasm"/>
    <property type="evidence" value="ECO:0007669"/>
    <property type="project" value="UniProtKB-SubCell"/>
</dbReference>
<evidence type="ECO:0000256" key="13">
    <source>
        <dbReference type="ARBA" id="ARBA00022833"/>
    </source>
</evidence>
<dbReference type="OrthoDB" id="9781367at2"/>
<dbReference type="Gene3D" id="3.40.50.1000">
    <property type="entry name" value="HAD superfamily/HAD-like"/>
    <property type="match status" value="1"/>
</dbReference>
<dbReference type="NCBIfam" id="TIGR01656">
    <property type="entry name" value="Histidinol-ppas"/>
    <property type="match status" value="1"/>
</dbReference>
<dbReference type="InterPro" id="IPR023214">
    <property type="entry name" value="HAD_sf"/>
</dbReference>
<dbReference type="Pfam" id="PF13242">
    <property type="entry name" value="Hydrolase_like"/>
    <property type="match status" value="1"/>
</dbReference>
<evidence type="ECO:0000313" key="17">
    <source>
        <dbReference type="EMBL" id="TCP00724.1"/>
    </source>
</evidence>
<comment type="subunit">
    <text evidence="7">Monomer.</text>
</comment>
<dbReference type="SUPFAM" id="SSF56784">
    <property type="entry name" value="HAD-like"/>
    <property type="match status" value="1"/>
</dbReference>
<evidence type="ECO:0000256" key="10">
    <source>
        <dbReference type="ARBA" id="ARBA00022490"/>
    </source>
</evidence>
<keyword evidence="15" id="KW-0119">Carbohydrate metabolism</keyword>
<evidence type="ECO:0000256" key="8">
    <source>
        <dbReference type="ARBA" id="ARBA00012987"/>
    </source>
</evidence>
<dbReference type="InterPro" id="IPR004446">
    <property type="entry name" value="Heptose_bisP_phosphatase"/>
</dbReference>
<dbReference type="InterPro" id="IPR006543">
    <property type="entry name" value="Histidinol-phos"/>
</dbReference>
<dbReference type="GO" id="GO:0046872">
    <property type="term" value="F:metal ion binding"/>
    <property type="evidence" value="ECO:0007669"/>
    <property type="project" value="UniProtKB-KW"/>
</dbReference>
<evidence type="ECO:0000313" key="18">
    <source>
        <dbReference type="Proteomes" id="UP000295106"/>
    </source>
</evidence>